<feature type="transmembrane region" description="Helical" evidence="5">
    <location>
        <begin position="517"/>
        <end position="538"/>
    </location>
</feature>
<comment type="subcellular location">
    <subcellularLocation>
        <location evidence="1">Membrane</location>
        <topology evidence="1">Multi-pass membrane protein</topology>
    </subcellularLocation>
</comment>
<evidence type="ECO:0000256" key="2">
    <source>
        <dbReference type="ARBA" id="ARBA00022692"/>
    </source>
</evidence>
<reference evidence="6" key="1">
    <citation type="journal article" date="2017" name="Nature">
        <title>The genome of Chenopodium quinoa.</title>
        <authorList>
            <person name="Jarvis D.E."/>
            <person name="Ho Y.S."/>
            <person name="Lightfoot D.J."/>
            <person name="Schmoeckel S.M."/>
            <person name="Li B."/>
            <person name="Borm T.J.A."/>
            <person name="Ohyanagi H."/>
            <person name="Mineta K."/>
            <person name="Michell C.T."/>
            <person name="Saber N."/>
            <person name="Kharbatia N.M."/>
            <person name="Rupper R.R."/>
            <person name="Sharp A.R."/>
            <person name="Dally N."/>
            <person name="Boughton B.A."/>
            <person name="Woo Y.H."/>
            <person name="Gao G."/>
            <person name="Schijlen E.G.W.M."/>
            <person name="Guo X."/>
            <person name="Momin A.A."/>
            <person name="Negrao S."/>
            <person name="Al-Babili S."/>
            <person name="Gehring C."/>
            <person name="Roessner U."/>
            <person name="Jung C."/>
            <person name="Murphy K."/>
            <person name="Arold S.T."/>
            <person name="Gojobori T."/>
            <person name="van der Linden C.G."/>
            <person name="van Loo E.N."/>
            <person name="Jellen E.N."/>
            <person name="Maughan P.J."/>
            <person name="Tester M."/>
        </authorList>
    </citation>
    <scope>NUCLEOTIDE SEQUENCE [LARGE SCALE GENOMIC DNA]</scope>
    <source>
        <strain evidence="6">cv. PI 614886</strain>
    </source>
</reference>
<organism evidence="6 7">
    <name type="scientific">Chenopodium quinoa</name>
    <name type="common">Quinoa</name>
    <dbReference type="NCBI Taxonomy" id="63459"/>
    <lineage>
        <taxon>Eukaryota</taxon>
        <taxon>Viridiplantae</taxon>
        <taxon>Streptophyta</taxon>
        <taxon>Embryophyta</taxon>
        <taxon>Tracheophyta</taxon>
        <taxon>Spermatophyta</taxon>
        <taxon>Magnoliopsida</taxon>
        <taxon>eudicotyledons</taxon>
        <taxon>Gunneridae</taxon>
        <taxon>Pentapetalae</taxon>
        <taxon>Caryophyllales</taxon>
        <taxon>Chenopodiaceae</taxon>
        <taxon>Chenopodioideae</taxon>
        <taxon>Atripliceae</taxon>
        <taxon>Chenopodium</taxon>
    </lineage>
</organism>
<keyword evidence="7" id="KW-1185">Reference proteome</keyword>
<proteinExistence type="predicted"/>
<dbReference type="EnsemblPlants" id="AUR62041145-RA">
    <property type="protein sequence ID" value="AUR62041145-RA:cds"/>
    <property type="gene ID" value="AUR62041145"/>
</dbReference>
<dbReference type="GO" id="GO:0016020">
    <property type="term" value="C:membrane"/>
    <property type="evidence" value="ECO:0007669"/>
    <property type="project" value="UniProtKB-SubCell"/>
</dbReference>
<dbReference type="Gramene" id="AUR62041145-RA">
    <property type="protein sequence ID" value="AUR62041145-RA:cds"/>
    <property type="gene ID" value="AUR62041145"/>
</dbReference>
<evidence type="ECO:0000313" key="7">
    <source>
        <dbReference type="Proteomes" id="UP000596660"/>
    </source>
</evidence>
<protein>
    <submittedName>
        <fullName evidence="6">Uncharacterized protein</fullName>
    </submittedName>
</protein>
<keyword evidence="2 5" id="KW-0812">Transmembrane</keyword>
<feature type="transmembrane region" description="Helical" evidence="5">
    <location>
        <begin position="386"/>
        <end position="406"/>
    </location>
</feature>
<feature type="transmembrane region" description="Helical" evidence="5">
    <location>
        <begin position="550"/>
        <end position="567"/>
    </location>
</feature>
<dbReference type="PANTHER" id="PTHR24064">
    <property type="entry name" value="SOLUTE CARRIER FAMILY 22 MEMBER"/>
    <property type="match status" value="1"/>
</dbReference>
<accession>A0A803N682</accession>
<dbReference type="Gene3D" id="1.20.1250.20">
    <property type="entry name" value="MFS general substrate transporter like domains"/>
    <property type="match status" value="2"/>
</dbReference>
<name>A0A803N682_CHEQI</name>
<evidence type="ECO:0000256" key="5">
    <source>
        <dbReference type="SAM" id="Phobius"/>
    </source>
</evidence>
<evidence type="ECO:0000256" key="1">
    <source>
        <dbReference type="ARBA" id="ARBA00004141"/>
    </source>
</evidence>
<dbReference type="SUPFAM" id="SSF103473">
    <property type="entry name" value="MFS general substrate transporter"/>
    <property type="match status" value="1"/>
</dbReference>
<evidence type="ECO:0000256" key="3">
    <source>
        <dbReference type="ARBA" id="ARBA00022989"/>
    </source>
</evidence>
<evidence type="ECO:0000256" key="4">
    <source>
        <dbReference type="ARBA" id="ARBA00023136"/>
    </source>
</evidence>
<feature type="transmembrane region" description="Helical" evidence="5">
    <location>
        <begin position="633"/>
        <end position="652"/>
    </location>
</feature>
<evidence type="ECO:0000313" key="6">
    <source>
        <dbReference type="EnsemblPlants" id="AUR62041145-RA:cds"/>
    </source>
</evidence>
<keyword evidence="4 5" id="KW-0472">Membrane</keyword>
<sequence length="677" mass="76508">MVVLIAMHSGDYWREKESKQGQAWKCWVEEAATRGEEEAIATMLMVVGDEIVIVIILDKIIGYNVNNDNKVSPEDTLLFSININMMLHEAKLDNVKLFRVFLPHEFPPSFLYNQGLFLLNLKSYDQNLLRKLVYFKVYAIHRGDFSELAKQVISEIQDYIGPKSKELISRNVSDYLKSCFRYHRNIDAYPGLLFVLDILIDGRHCQQEDQQSLFVYTTTANKQEDSYITTHDFDEIFDDNEYAYFPSKLNNVSFDEIPFTNVEYQSLEQDDVEILKCLYPELMRHANVQYSEIILPWVFRKQKQTVEWIHTKDFGAGIFGHLSDSSLGRKGSLTIICLLNGILGCLTAFSPNYAFYTLLRFLSGLGTGGALHFSQESPMYSNLGDLYYIASSIPSIVFIAIVVPFLSESPRWYLVRGKTKDAMNVMRHMALSNGRIIPQNVELILDDDANNNSNKDDDTLLDEEEAKEVITKGSLLDVLKLPTTRVRLLLAIMINFCCAIVYYGLSLNVVNLDTNLYINVLLNAIFELPSYTITAIMADKFGRKPVTISTMWFSGVFCLLGSIIKSYGIWKNLQMLCGILGIFGMAGTYNLMFVYTMEMFPTVVRNTALGCTTQASQTGAILAPLVVMMGSTLPFAVFSVCGIVGGLLVFCLPETLNRPLYDTMAGLEEGEAILSYT</sequence>
<keyword evidence="3 5" id="KW-1133">Transmembrane helix</keyword>
<dbReference type="InterPro" id="IPR005828">
    <property type="entry name" value="MFS_sugar_transport-like"/>
</dbReference>
<dbReference type="AlphaFoldDB" id="A0A803N682"/>
<reference evidence="6" key="2">
    <citation type="submission" date="2021-03" db="UniProtKB">
        <authorList>
            <consortium name="EnsemblPlants"/>
        </authorList>
    </citation>
    <scope>IDENTIFICATION</scope>
</reference>
<feature type="transmembrane region" description="Helical" evidence="5">
    <location>
        <begin position="573"/>
        <end position="595"/>
    </location>
</feature>
<dbReference type="InterPro" id="IPR036259">
    <property type="entry name" value="MFS_trans_sf"/>
</dbReference>
<feature type="transmembrane region" description="Helical" evidence="5">
    <location>
        <begin position="488"/>
        <end position="505"/>
    </location>
</feature>
<dbReference type="Proteomes" id="UP000596660">
    <property type="component" value="Unplaced"/>
</dbReference>
<dbReference type="GO" id="GO:0022857">
    <property type="term" value="F:transmembrane transporter activity"/>
    <property type="evidence" value="ECO:0007669"/>
    <property type="project" value="InterPro"/>
</dbReference>
<dbReference type="Pfam" id="PF00083">
    <property type="entry name" value="Sugar_tr"/>
    <property type="match status" value="1"/>
</dbReference>